<gene>
    <name evidence="2" type="ORF">XAT740_LOCUS31411</name>
</gene>
<evidence type="ECO:0000313" key="2">
    <source>
        <dbReference type="EMBL" id="CAF1349622.1"/>
    </source>
</evidence>
<accession>A0A815HAL5</accession>
<feature type="region of interest" description="Disordered" evidence="1">
    <location>
        <begin position="136"/>
        <end position="199"/>
    </location>
</feature>
<feature type="compositionally biased region" description="Low complexity" evidence="1">
    <location>
        <begin position="167"/>
        <end position="181"/>
    </location>
</feature>
<reference evidence="2" key="1">
    <citation type="submission" date="2021-02" db="EMBL/GenBank/DDBJ databases">
        <authorList>
            <person name="Nowell W R."/>
        </authorList>
    </citation>
    <scope>NUCLEOTIDE SEQUENCE</scope>
</reference>
<keyword evidence="3" id="KW-1185">Reference proteome</keyword>
<name>A0A815HAL5_ADIRI</name>
<feature type="compositionally biased region" description="Basic residues" evidence="1">
    <location>
        <begin position="149"/>
        <end position="158"/>
    </location>
</feature>
<evidence type="ECO:0000256" key="1">
    <source>
        <dbReference type="SAM" id="MobiDB-lite"/>
    </source>
</evidence>
<evidence type="ECO:0000313" key="3">
    <source>
        <dbReference type="Proteomes" id="UP000663828"/>
    </source>
</evidence>
<proteinExistence type="predicted"/>
<comment type="caution">
    <text evidence="2">The sequence shown here is derived from an EMBL/GenBank/DDBJ whole genome shotgun (WGS) entry which is preliminary data.</text>
</comment>
<sequence length="239" mass="28096">MSGESSDRIHTAVSRKEYTDEIDTIFKSHHKDMKEDYWSTIKEIEEWCSQCVQRINDHAIEQKALLVDAYTLRKQFLKKRYEEIVNLVSSRSDQTEKNSVEELCAKFHNLNVQYCELRRVTHEWTRLDVITKLEPEETRSTDSTAALHSARRRRRQHKLKDTTTDISKASSEKQSSNSTSSNPDHKNDSQVDETQFGTNDSVTDDFTNKCFICYMIYPRTFTNYDRQKHVNAHMDEEPS</sequence>
<dbReference type="EMBL" id="CAJNOR010002859">
    <property type="protein sequence ID" value="CAF1349622.1"/>
    <property type="molecule type" value="Genomic_DNA"/>
</dbReference>
<dbReference type="AlphaFoldDB" id="A0A815HAL5"/>
<protein>
    <submittedName>
        <fullName evidence="2">Uncharacterized protein</fullName>
    </submittedName>
</protein>
<organism evidence="2 3">
    <name type="scientific">Adineta ricciae</name>
    <name type="common">Rotifer</name>
    <dbReference type="NCBI Taxonomy" id="249248"/>
    <lineage>
        <taxon>Eukaryota</taxon>
        <taxon>Metazoa</taxon>
        <taxon>Spiralia</taxon>
        <taxon>Gnathifera</taxon>
        <taxon>Rotifera</taxon>
        <taxon>Eurotatoria</taxon>
        <taxon>Bdelloidea</taxon>
        <taxon>Adinetida</taxon>
        <taxon>Adinetidae</taxon>
        <taxon>Adineta</taxon>
    </lineage>
</organism>
<dbReference type="Proteomes" id="UP000663828">
    <property type="component" value="Unassembled WGS sequence"/>
</dbReference>